<keyword evidence="2" id="KW-1185">Reference proteome</keyword>
<organism evidence="1 2">
    <name type="scientific">Ferroacidibacillus organovorans</name>
    <dbReference type="NCBI Taxonomy" id="1765683"/>
    <lineage>
        <taxon>Bacteria</taxon>
        <taxon>Bacillati</taxon>
        <taxon>Bacillota</taxon>
        <taxon>Bacilli</taxon>
        <taxon>Bacillales</taxon>
        <taxon>Alicyclobacillaceae</taxon>
        <taxon>Ferroacidibacillus</taxon>
    </lineage>
</organism>
<name>A0A117SYJ9_9BACL</name>
<proteinExistence type="predicted"/>
<comment type="caution">
    <text evidence="1">The sequence shown here is derived from an EMBL/GenBank/DDBJ whole genome shotgun (WGS) entry which is preliminary data.</text>
</comment>
<protein>
    <submittedName>
        <fullName evidence="1">Uncharacterized protein</fullName>
    </submittedName>
</protein>
<accession>A0A117SYJ9</accession>
<evidence type="ECO:0000313" key="2">
    <source>
        <dbReference type="Proteomes" id="UP000053557"/>
    </source>
</evidence>
<sequence length="127" mass="14627">MMSEDVTFDLGAATWRHAHDDEESYLEALVERLTRSLPSLVTVHRESHLFSKAHPLDRIEVHLDPDTYLLVKEHGRWVPRKAKTVRGIILSTQELSLTEWLDGLSQAITAYAQVHREARQALEDFLL</sequence>
<evidence type="ECO:0000313" key="1">
    <source>
        <dbReference type="EMBL" id="KUO97084.1"/>
    </source>
</evidence>
<dbReference type="Proteomes" id="UP000053557">
    <property type="component" value="Unassembled WGS sequence"/>
</dbReference>
<reference evidence="1 2" key="1">
    <citation type="submission" date="2015-12" db="EMBL/GenBank/DDBJ databases">
        <title>Draft genome sequence of Acidibacillus ferrooxidans ITV001, isolated from a chalcopyrite acid mine drainage site in Brazil.</title>
        <authorList>
            <person name="Dall'Agnol H."/>
            <person name="Nancucheo I."/>
            <person name="Johnson B."/>
            <person name="Oliveira R."/>
            <person name="Leite L."/>
            <person name="Pylro V."/>
            <person name="Nunes G.L."/>
            <person name="Tzotzos G."/>
            <person name="Fernandes G.R."/>
            <person name="Dutra J."/>
            <person name="Orellana S.C."/>
            <person name="Oliveira G."/>
        </authorList>
    </citation>
    <scope>NUCLEOTIDE SEQUENCE [LARGE SCALE GENOMIC DNA]</scope>
    <source>
        <strain evidence="2">ITV01</strain>
    </source>
</reference>
<gene>
    <name evidence="1" type="ORF">ATW55_12270</name>
</gene>
<dbReference type="AlphaFoldDB" id="A0A117SYJ9"/>
<dbReference type="EMBL" id="LPVJ01000006">
    <property type="protein sequence ID" value="KUO97084.1"/>
    <property type="molecule type" value="Genomic_DNA"/>
</dbReference>